<evidence type="ECO:0000313" key="2">
    <source>
        <dbReference type="WBParaSite" id="maker-PairedContig_1235-snap-gene-0.4-mRNA-1"/>
    </source>
</evidence>
<dbReference type="Gene3D" id="3.30.1520.10">
    <property type="entry name" value="Phox-like domain"/>
    <property type="match status" value="1"/>
</dbReference>
<protein>
    <recommendedName>
        <fullName evidence="3">PX domain-containing protein</fullName>
    </recommendedName>
</protein>
<evidence type="ECO:0000256" key="1">
    <source>
        <dbReference type="SAM" id="MobiDB-lite"/>
    </source>
</evidence>
<name>A0A1I8EAM2_WUCBA</name>
<organism evidence="2">
    <name type="scientific">Wuchereria bancrofti</name>
    <dbReference type="NCBI Taxonomy" id="6293"/>
    <lineage>
        <taxon>Eukaryota</taxon>
        <taxon>Metazoa</taxon>
        <taxon>Ecdysozoa</taxon>
        <taxon>Nematoda</taxon>
        <taxon>Chromadorea</taxon>
        <taxon>Rhabditida</taxon>
        <taxon>Spirurina</taxon>
        <taxon>Spiruromorpha</taxon>
        <taxon>Filarioidea</taxon>
        <taxon>Onchocercidae</taxon>
        <taxon>Wuchereria</taxon>
    </lineage>
</organism>
<proteinExistence type="predicted"/>
<dbReference type="InterPro" id="IPR036871">
    <property type="entry name" value="PX_dom_sf"/>
</dbReference>
<dbReference type="WBParaSite" id="maker-PairedContig_1235-snap-gene-0.4-mRNA-1">
    <property type="protein sequence ID" value="maker-PairedContig_1235-snap-gene-0.4-mRNA-1"/>
    <property type="gene ID" value="maker-PairedContig_1235-snap-gene-0.4"/>
</dbReference>
<dbReference type="PANTHER" id="PTHR15508">
    <property type="entry name" value="RIBOSOMAL PROTEIN S6 KINASE"/>
    <property type="match status" value="1"/>
</dbReference>
<dbReference type="InterPro" id="IPR051866">
    <property type="entry name" value="Intracell_Sig-Traffick_Protein"/>
</dbReference>
<evidence type="ECO:0008006" key="3">
    <source>
        <dbReference type="Google" id="ProtNLM"/>
    </source>
</evidence>
<feature type="region of interest" description="Disordered" evidence="1">
    <location>
        <begin position="257"/>
        <end position="282"/>
    </location>
</feature>
<dbReference type="GO" id="GO:0035091">
    <property type="term" value="F:phosphatidylinositol binding"/>
    <property type="evidence" value="ECO:0007669"/>
    <property type="project" value="InterPro"/>
</dbReference>
<reference evidence="2" key="1">
    <citation type="submission" date="2016-11" db="UniProtKB">
        <authorList>
            <consortium name="WormBaseParasite"/>
        </authorList>
    </citation>
    <scope>IDENTIFICATION</scope>
    <source>
        <strain evidence="2">pt0022</strain>
    </source>
</reference>
<dbReference type="PANTHER" id="PTHR15508:SF4">
    <property type="entry name" value="RIBOSOMAL PROTEIN S6 KINASE-LIKE 1"/>
    <property type="match status" value="1"/>
</dbReference>
<feature type="compositionally biased region" description="Low complexity" evidence="1">
    <location>
        <begin position="257"/>
        <end position="275"/>
    </location>
</feature>
<dbReference type="SUPFAM" id="SSF64268">
    <property type="entry name" value="PX domain"/>
    <property type="match status" value="1"/>
</dbReference>
<dbReference type="STRING" id="6293.A0A1I8EAM2"/>
<sequence>MIGGEAINGKLDIMPILLSDVNSCNSDLGRILYANPNEWDVHLNIINTKTVSTFFTSHTEYEMALCAIPCNSVAADIRFFEMWTRFRDVKRLWEQLGDLHKKLHLHGSFPQFAEGVIFGNQSAQVVGKRTLSITTFMNYILNHRKAHEILEYKDLLDPVQQSHSNDDSTATSFGSMIHVSKYNAQDPRLFFISEREQEHEHEGSLPVIPPHRESTLSHFDPTIPQPGPNPDLTTQLYFQTCPIFSTLTQESSTLNAQTNNNLTNTTSLPRNNNTSGMMNQTSTSQSSYVLPTYYCVTLSQQPQFTHFSQGVKANDERYSIIKLRFRAGDMRDVNQKLKPRQVRTHAVVNQNIEILLCLYTDQQKC</sequence>
<dbReference type="AlphaFoldDB" id="A0A1I8EAM2"/>
<accession>A0A1I8EAM2</accession>